<organism evidence="3 4">
    <name type="scientific">Verminephrobacter aporrectodeae subsp. tuberculatae</name>
    <dbReference type="NCBI Taxonomy" id="1110392"/>
    <lineage>
        <taxon>Bacteria</taxon>
        <taxon>Pseudomonadati</taxon>
        <taxon>Pseudomonadota</taxon>
        <taxon>Betaproteobacteria</taxon>
        <taxon>Burkholderiales</taxon>
        <taxon>Comamonadaceae</taxon>
        <taxon>Verminephrobacter</taxon>
    </lineage>
</organism>
<evidence type="ECO:0000313" key="4">
    <source>
        <dbReference type="Proteomes" id="UP001208935"/>
    </source>
</evidence>
<evidence type="ECO:0000256" key="2">
    <source>
        <dbReference type="SAM" id="SignalP"/>
    </source>
</evidence>
<dbReference type="RefSeq" id="WP_265282996.1">
    <property type="nucleotide sequence ID" value="NZ_QZCW01000003.1"/>
</dbReference>
<feature type="transmembrane region" description="Helical" evidence="1">
    <location>
        <begin position="99"/>
        <end position="117"/>
    </location>
</feature>
<comment type="caution">
    <text evidence="3">The sequence shown here is derived from an EMBL/GenBank/DDBJ whole genome shotgun (WGS) entry which is preliminary data.</text>
</comment>
<dbReference type="PIRSF" id="PIRSF016919">
    <property type="entry name" value="HupE_UreJ"/>
    <property type="match status" value="1"/>
</dbReference>
<feature type="transmembrane region" description="Helical" evidence="1">
    <location>
        <begin position="51"/>
        <end position="67"/>
    </location>
</feature>
<keyword evidence="4" id="KW-1185">Reference proteome</keyword>
<feature type="transmembrane region" description="Helical" evidence="1">
    <location>
        <begin position="74"/>
        <end position="93"/>
    </location>
</feature>
<name>A0ABT3KX82_9BURK</name>
<dbReference type="EMBL" id="QZCW01000003">
    <property type="protein sequence ID" value="MCW5322928.1"/>
    <property type="molecule type" value="Genomic_DNA"/>
</dbReference>
<protein>
    <submittedName>
        <fullName evidence="3">Urease accessory protein UreJ</fullName>
    </submittedName>
</protein>
<feature type="signal peptide" evidence="2">
    <location>
        <begin position="1"/>
        <end position="25"/>
    </location>
</feature>
<feature type="transmembrane region" description="Helical" evidence="1">
    <location>
        <begin position="183"/>
        <end position="201"/>
    </location>
</feature>
<dbReference type="Pfam" id="PF04955">
    <property type="entry name" value="HupE_UreJ"/>
    <property type="match status" value="1"/>
</dbReference>
<reference evidence="4" key="1">
    <citation type="submission" date="2023-07" db="EMBL/GenBank/DDBJ databases">
        <title>Verminephrobacter genomes.</title>
        <authorList>
            <person name="Lund M.B."/>
        </authorList>
    </citation>
    <scope>NUCLEOTIDE SEQUENCE [LARGE SCALE GENOMIC DNA]</scope>
    <source>
        <strain evidence="4">AtM5-05</strain>
    </source>
</reference>
<sequence>MHFPRIPRPASAMAFLALGAMGSNACAHGGHPMPVYGSFFDGFMHPLSGPDHLAAMLAVGLWSALSARRAGAQLLWAPASFAALLLAGAVLGLRGAATAAVEPMIATSLLLGGLLLASRLRMPGPAAALGVGVFALFHGLAHGHELAGGGSAWQTLAGMLAATALLHCAGLAAGWTLRRRGAWLARAAGAGVAALGAAQLLQLA</sequence>
<evidence type="ECO:0000256" key="1">
    <source>
        <dbReference type="SAM" id="Phobius"/>
    </source>
</evidence>
<keyword evidence="2" id="KW-0732">Signal</keyword>
<keyword evidence="1" id="KW-0812">Transmembrane</keyword>
<keyword evidence="1" id="KW-1133">Transmembrane helix</keyword>
<proteinExistence type="predicted"/>
<feature type="transmembrane region" description="Helical" evidence="1">
    <location>
        <begin position="124"/>
        <end position="141"/>
    </location>
</feature>
<keyword evidence="1" id="KW-0472">Membrane</keyword>
<accession>A0ABT3KX82</accession>
<feature type="transmembrane region" description="Helical" evidence="1">
    <location>
        <begin position="153"/>
        <end position="176"/>
    </location>
</feature>
<evidence type="ECO:0000313" key="3">
    <source>
        <dbReference type="EMBL" id="MCW5322928.1"/>
    </source>
</evidence>
<dbReference type="InterPro" id="IPR007038">
    <property type="entry name" value="HupE_UreJ"/>
</dbReference>
<feature type="chain" id="PRO_5045367669" evidence="2">
    <location>
        <begin position="26"/>
        <end position="204"/>
    </location>
</feature>
<dbReference type="Proteomes" id="UP001208935">
    <property type="component" value="Unassembled WGS sequence"/>
</dbReference>
<gene>
    <name evidence="3" type="ORF">D5039_17785</name>
</gene>